<evidence type="ECO:0000313" key="1">
    <source>
        <dbReference type="EMBL" id="EJW71047.1"/>
    </source>
</evidence>
<feature type="non-terminal residue" evidence="1">
    <location>
        <position position="1"/>
    </location>
</feature>
<dbReference type="AlphaFoldDB" id="J9E2A5"/>
<reference evidence="2" key="1">
    <citation type="submission" date="2012-08" db="EMBL/GenBank/DDBJ databases">
        <title>The Genome Sequence of Wuchereria bancrofti.</title>
        <authorList>
            <person name="Nutman T.B."/>
            <person name="Fink D.L."/>
            <person name="Russ C."/>
            <person name="Young S."/>
            <person name="Zeng Q."/>
            <person name="Koehrsen M."/>
            <person name="Alvarado L."/>
            <person name="Berlin A."/>
            <person name="Chapman S.B."/>
            <person name="Chen Z."/>
            <person name="Freedman E."/>
            <person name="Gellesch M."/>
            <person name="Goldberg J."/>
            <person name="Griggs A."/>
            <person name="Gujja S."/>
            <person name="Heilman E.R."/>
            <person name="Heiman D."/>
            <person name="Hepburn T."/>
            <person name="Howarth C."/>
            <person name="Jen D."/>
            <person name="Larson L."/>
            <person name="Lewis B."/>
            <person name="Mehta T."/>
            <person name="Park D."/>
            <person name="Pearson M."/>
            <person name="Roberts A."/>
            <person name="Saif S."/>
            <person name="Shea T."/>
            <person name="Shenoy N."/>
            <person name="Sisk P."/>
            <person name="Stolte C."/>
            <person name="Sykes S."/>
            <person name="Walk T."/>
            <person name="White J."/>
            <person name="Yandava C."/>
            <person name="Haas B."/>
            <person name="Henn M.R."/>
            <person name="Nusbaum C."/>
            <person name="Birren B."/>
        </authorList>
    </citation>
    <scope>NUCLEOTIDE SEQUENCE [LARGE SCALE GENOMIC DNA]</scope>
    <source>
        <strain evidence="2">NA</strain>
    </source>
</reference>
<sequence>GIVPLVGCSVVAGQDHGHKNCLLITHTQFKSAIIVCAPDSKNTRKLADCFT</sequence>
<gene>
    <name evidence="1" type="ORF">WUBG_18046</name>
</gene>
<name>J9E2A5_WUCBA</name>
<organism evidence="1 2">
    <name type="scientific">Wuchereria bancrofti</name>
    <dbReference type="NCBI Taxonomy" id="6293"/>
    <lineage>
        <taxon>Eukaryota</taxon>
        <taxon>Metazoa</taxon>
        <taxon>Ecdysozoa</taxon>
        <taxon>Nematoda</taxon>
        <taxon>Chromadorea</taxon>
        <taxon>Rhabditida</taxon>
        <taxon>Spirurina</taxon>
        <taxon>Spiruromorpha</taxon>
        <taxon>Filarioidea</taxon>
        <taxon>Onchocercidae</taxon>
        <taxon>Wuchereria</taxon>
    </lineage>
</organism>
<proteinExistence type="predicted"/>
<protein>
    <submittedName>
        <fullName evidence="1">Uncharacterized protein</fullName>
    </submittedName>
</protein>
<dbReference type="EMBL" id="ADBV01019696">
    <property type="protein sequence ID" value="EJW71047.1"/>
    <property type="molecule type" value="Genomic_DNA"/>
</dbReference>
<accession>J9E2A5</accession>
<comment type="caution">
    <text evidence="1">The sequence shown here is derived from an EMBL/GenBank/DDBJ whole genome shotgun (WGS) entry which is preliminary data.</text>
</comment>
<dbReference type="Proteomes" id="UP000004810">
    <property type="component" value="Unassembled WGS sequence"/>
</dbReference>
<evidence type="ECO:0000313" key="2">
    <source>
        <dbReference type="Proteomes" id="UP000004810"/>
    </source>
</evidence>